<reference evidence="1 2" key="1">
    <citation type="journal article" date="2017" name="ISME J.">
        <title>Unveiling bifidobacterial biogeography across the mammalian branch of the tree of life.</title>
        <authorList>
            <person name="Milani C."/>
            <person name="Mangifesta M."/>
            <person name="Mancabelli L."/>
            <person name="Lugli G.A."/>
            <person name="James K."/>
            <person name="Duranti S."/>
            <person name="Turroni F."/>
            <person name="Ferrario C."/>
            <person name="Ossiprandi M.C."/>
            <person name="van Sinderen D."/>
            <person name="Ventura M."/>
        </authorList>
    </citation>
    <scope>NUCLEOTIDE SEQUENCE [LARGE SCALE GENOMIC DNA]</scope>
    <source>
        <strain evidence="1 2">70</strain>
    </source>
</reference>
<evidence type="ECO:0000313" key="2">
    <source>
        <dbReference type="Proteomes" id="UP000217986"/>
    </source>
</evidence>
<organism evidence="1 2">
    <name type="scientific">Bifidobacterium italicum</name>
    <dbReference type="NCBI Taxonomy" id="1960968"/>
    <lineage>
        <taxon>Bacteria</taxon>
        <taxon>Bacillati</taxon>
        <taxon>Actinomycetota</taxon>
        <taxon>Actinomycetes</taxon>
        <taxon>Bifidobacteriales</taxon>
        <taxon>Bifidobacteriaceae</taxon>
        <taxon>Bifidobacterium</taxon>
    </lineage>
</organism>
<dbReference type="OrthoDB" id="6983824at2"/>
<keyword evidence="2" id="KW-1185">Reference proteome</keyword>
<evidence type="ECO:0000313" key="1">
    <source>
        <dbReference type="EMBL" id="PAU67141.1"/>
    </source>
</evidence>
<name>A0A2A2EDQ3_9BIFI</name>
<dbReference type="RefSeq" id="WP_133064671.1">
    <property type="nucleotide sequence ID" value="NZ_MVOG01000045.1"/>
</dbReference>
<comment type="caution">
    <text evidence="1">The sequence shown here is derived from an EMBL/GenBank/DDBJ whole genome shotgun (WGS) entry which is preliminary data.</text>
</comment>
<accession>A0A2A2EDQ3</accession>
<gene>
    <name evidence="1" type="ORF">B1400_1704</name>
</gene>
<dbReference type="EMBL" id="MVOG01000045">
    <property type="protein sequence ID" value="PAU67141.1"/>
    <property type="molecule type" value="Genomic_DNA"/>
</dbReference>
<proteinExistence type="predicted"/>
<dbReference type="AlphaFoldDB" id="A0A2A2EDQ3"/>
<dbReference type="Proteomes" id="UP000217986">
    <property type="component" value="Unassembled WGS sequence"/>
</dbReference>
<sequence length="291" mass="33608">MDVFKTHVRELLAIPISDENFGQYTGLRPPFVSVHADNKRTFLAICPECDNPIQLVGLFRNQEDAAGRPYGRHVRHSVPNLARYDEDEYLACPYADPRYRKDDGRRPVNSPKGAMLRTLMRDRFDLIVADWERSAGIHMSVDYARRMLEGWKVNSGWLYYVANMHNLPWMLFFAAPAQPLVGRWIRKGSGLQRKLETLDRVRLGDVAPWYVQVSRVGNAYLDLSFLLWHRRIVIRDEHAEETFLLRILLDGKPVGRDLLVHADGRYLEGAHSRRGQRLLAVADEVLGHVRP</sequence>
<protein>
    <submittedName>
        <fullName evidence="1">Uncharacterized protein</fullName>
    </submittedName>
</protein>